<dbReference type="InterPro" id="IPR004045">
    <property type="entry name" value="Glutathione_S-Trfase_N"/>
</dbReference>
<dbReference type="Pfam" id="PF14497">
    <property type="entry name" value="GST_C_3"/>
    <property type="match status" value="1"/>
</dbReference>
<feature type="domain" description="GST C-terminal" evidence="7">
    <location>
        <begin position="87"/>
        <end position="209"/>
    </location>
</feature>
<evidence type="ECO:0000256" key="2">
    <source>
        <dbReference type="ARBA" id="ARBA00012452"/>
    </source>
</evidence>
<accession>A0A9Q0S4P1</accession>
<dbReference type="PROSITE" id="PS50405">
    <property type="entry name" value="GST_CTER"/>
    <property type="match status" value="1"/>
</dbReference>
<keyword evidence="3" id="KW-0808">Transferase</keyword>
<dbReference type="PANTHER" id="PTHR11571">
    <property type="entry name" value="GLUTATHIONE S-TRANSFERASE"/>
    <property type="match status" value="1"/>
</dbReference>
<evidence type="ECO:0000259" key="7">
    <source>
        <dbReference type="PROSITE" id="PS50405"/>
    </source>
</evidence>
<comment type="catalytic activity">
    <reaction evidence="5">
        <text>RX + glutathione = an S-substituted glutathione + a halide anion + H(+)</text>
        <dbReference type="Rhea" id="RHEA:16437"/>
        <dbReference type="ChEBI" id="CHEBI:15378"/>
        <dbReference type="ChEBI" id="CHEBI:16042"/>
        <dbReference type="ChEBI" id="CHEBI:17792"/>
        <dbReference type="ChEBI" id="CHEBI:57925"/>
        <dbReference type="ChEBI" id="CHEBI:90779"/>
        <dbReference type="EC" id="2.5.1.18"/>
    </reaction>
</comment>
<dbReference type="InterPro" id="IPR010987">
    <property type="entry name" value="Glutathione-S-Trfase_C-like"/>
</dbReference>
<feature type="domain" description="GST N-terminal" evidence="6">
    <location>
        <begin position="3"/>
        <end position="85"/>
    </location>
</feature>
<dbReference type="SUPFAM" id="SSF52833">
    <property type="entry name" value="Thioredoxin-like"/>
    <property type="match status" value="1"/>
</dbReference>
<proteinExistence type="inferred from homology"/>
<organism evidence="8 9">
    <name type="scientific">Pseudolycoriella hygida</name>
    <dbReference type="NCBI Taxonomy" id="35572"/>
    <lineage>
        <taxon>Eukaryota</taxon>
        <taxon>Metazoa</taxon>
        <taxon>Ecdysozoa</taxon>
        <taxon>Arthropoda</taxon>
        <taxon>Hexapoda</taxon>
        <taxon>Insecta</taxon>
        <taxon>Pterygota</taxon>
        <taxon>Neoptera</taxon>
        <taxon>Endopterygota</taxon>
        <taxon>Diptera</taxon>
        <taxon>Nematocera</taxon>
        <taxon>Sciaroidea</taxon>
        <taxon>Sciaridae</taxon>
        <taxon>Pseudolycoriella</taxon>
    </lineage>
</organism>
<dbReference type="SUPFAM" id="SSF47616">
    <property type="entry name" value="GST C-terminal domain-like"/>
    <property type="match status" value="1"/>
</dbReference>
<dbReference type="SFLD" id="SFLDS00019">
    <property type="entry name" value="Glutathione_Transferase_(cytos"/>
    <property type="match status" value="1"/>
</dbReference>
<dbReference type="GO" id="GO:0004364">
    <property type="term" value="F:glutathione transferase activity"/>
    <property type="evidence" value="ECO:0007669"/>
    <property type="project" value="UniProtKB-EC"/>
</dbReference>
<sequence>MAEEYIVHYFDVRGRAEPIRFILSYAKANWKDQRIPYNSFPAVIPPEIKAVATYGQVPVLEVNGKFLSQTTTICRYLARKFNLVGENDWEATKCDEVVDGAQDFSLLFSGAWTENDPEKKKVIVEKAAADGREKFISRFNAMLEANGGFFVGSKITWADIIVVNAIDFMEKLWGLNIAEGYPFVKKLMENVFNADGIKEWIEKRPDTKM</sequence>
<dbReference type="Gene3D" id="1.20.1050.10">
    <property type="match status" value="1"/>
</dbReference>
<evidence type="ECO:0000256" key="3">
    <source>
        <dbReference type="ARBA" id="ARBA00022679"/>
    </source>
</evidence>
<dbReference type="Pfam" id="PF02798">
    <property type="entry name" value="GST_N"/>
    <property type="match status" value="1"/>
</dbReference>
<dbReference type="SFLD" id="SFLDG00363">
    <property type="entry name" value="AMPS_(cytGST):_Alpha-__Mu-__Pi"/>
    <property type="match status" value="1"/>
</dbReference>
<dbReference type="InterPro" id="IPR050213">
    <property type="entry name" value="GST_superfamily"/>
</dbReference>
<comment type="subunit">
    <text evidence="1">Homodimer.</text>
</comment>
<dbReference type="GO" id="GO:0006749">
    <property type="term" value="P:glutathione metabolic process"/>
    <property type="evidence" value="ECO:0007669"/>
    <property type="project" value="TreeGrafter"/>
</dbReference>
<dbReference type="PROSITE" id="PS50404">
    <property type="entry name" value="GST_NTER"/>
    <property type="match status" value="1"/>
</dbReference>
<dbReference type="InterPro" id="IPR004046">
    <property type="entry name" value="GST_C"/>
</dbReference>
<dbReference type="FunFam" id="1.20.1050.10:FF:000030">
    <property type="entry name" value="Glutathione S-transferase S1"/>
    <property type="match status" value="1"/>
</dbReference>
<dbReference type="CDD" id="cd03192">
    <property type="entry name" value="GST_C_Sigma_like"/>
    <property type="match status" value="1"/>
</dbReference>
<protein>
    <recommendedName>
        <fullName evidence="2">glutathione transferase</fullName>
        <ecNumber evidence="2">2.5.1.18</ecNumber>
    </recommendedName>
</protein>
<dbReference type="PANTHER" id="PTHR11571:SF224">
    <property type="entry name" value="HEMATOPOIETIC PROSTAGLANDIN D SYNTHASE"/>
    <property type="match status" value="1"/>
</dbReference>
<evidence type="ECO:0000256" key="5">
    <source>
        <dbReference type="ARBA" id="ARBA00047960"/>
    </source>
</evidence>
<name>A0A9Q0S4P1_9DIPT</name>
<dbReference type="InterPro" id="IPR036249">
    <property type="entry name" value="Thioredoxin-like_sf"/>
</dbReference>
<evidence type="ECO:0000313" key="8">
    <source>
        <dbReference type="EMBL" id="KAJ6643345.1"/>
    </source>
</evidence>
<gene>
    <name evidence="8" type="primary">GST1_7</name>
    <name evidence="8" type="ORF">Bhyg_08305</name>
</gene>
<dbReference type="AlphaFoldDB" id="A0A9Q0S4P1"/>
<dbReference type="EC" id="2.5.1.18" evidence="2"/>
<dbReference type="OrthoDB" id="414243at2759"/>
<dbReference type="Gene3D" id="3.40.30.10">
    <property type="entry name" value="Glutaredoxin"/>
    <property type="match status" value="1"/>
</dbReference>
<dbReference type="SFLD" id="SFLDG01205">
    <property type="entry name" value="AMPS.1"/>
    <property type="match status" value="1"/>
</dbReference>
<dbReference type="InterPro" id="IPR036282">
    <property type="entry name" value="Glutathione-S-Trfase_C_sf"/>
</dbReference>
<comment type="caution">
    <text evidence="8">The sequence shown here is derived from an EMBL/GenBank/DDBJ whole genome shotgun (WGS) entry which is preliminary data.</text>
</comment>
<dbReference type="InterPro" id="IPR040079">
    <property type="entry name" value="Glutathione_S-Trfase"/>
</dbReference>
<evidence type="ECO:0000313" key="9">
    <source>
        <dbReference type="Proteomes" id="UP001151699"/>
    </source>
</evidence>
<keyword evidence="9" id="KW-1185">Reference proteome</keyword>
<evidence type="ECO:0000256" key="1">
    <source>
        <dbReference type="ARBA" id="ARBA00011738"/>
    </source>
</evidence>
<dbReference type="Proteomes" id="UP001151699">
    <property type="component" value="Chromosome B"/>
</dbReference>
<dbReference type="EMBL" id="WJQU01000002">
    <property type="protein sequence ID" value="KAJ6643345.1"/>
    <property type="molecule type" value="Genomic_DNA"/>
</dbReference>
<comment type="similarity">
    <text evidence="4">Belongs to the GST superfamily. Sigma family.</text>
</comment>
<reference evidence="8" key="1">
    <citation type="submission" date="2022-07" db="EMBL/GenBank/DDBJ databases">
        <authorList>
            <person name="Trinca V."/>
            <person name="Uliana J.V.C."/>
            <person name="Torres T.T."/>
            <person name="Ward R.J."/>
            <person name="Monesi N."/>
        </authorList>
    </citation>
    <scope>NUCLEOTIDE SEQUENCE</scope>
    <source>
        <strain evidence="8">HSMRA1968</strain>
        <tissue evidence="8">Whole embryos</tissue>
    </source>
</reference>
<evidence type="ECO:0000259" key="6">
    <source>
        <dbReference type="PROSITE" id="PS50404"/>
    </source>
</evidence>
<dbReference type="CDD" id="cd03039">
    <property type="entry name" value="GST_N_Sigma_like"/>
    <property type="match status" value="1"/>
</dbReference>
<evidence type="ECO:0000256" key="4">
    <source>
        <dbReference type="ARBA" id="ARBA00038317"/>
    </source>
</evidence>